<dbReference type="GO" id="GO:0046983">
    <property type="term" value="F:protein dimerization activity"/>
    <property type="evidence" value="ECO:0007669"/>
    <property type="project" value="InterPro"/>
</dbReference>
<evidence type="ECO:0000256" key="5">
    <source>
        <dbReference type="ARBA" id="ARBA00023242"/>
    </source>
</evidence>
<dbReference type="FunFam" id="4.10.280.10:FF:000009">
    <property type="entry name" value="Transcription factor HES-1"/>
    <property type="match status" value="1"/>
</dbReference>
<feature type="compositionally biased region" description="Acidic residues" evidence="6">
    <location>
        <begin position="257"/>
        <end position="272"/>
    </location>
</feature>
<evidence type="ECO:0000256" key="4">
    <source>
        <dbReference type="ARBA" id="ARBA00023163"/>
    </source>
</evidence>
<dbReference type="SUPFAM" id="SSF47459">
    <property type="entry name" value="HLH, helix-loop-helix DNA-binding domain"/>
    <property type="match status" value="1"/>
</dbReference>
<proteinExistence type="predicted"/>
<evidence type="ECO:0000313" key="8">
    <source>
        <dbReference type="EMBL" id="KAK0179018.1"/>
    </source>
</evidence>
<evidence type="ECO:0000256" key="3">
    <source>
        <dbReference type="ARBA" id="ARBA00023125"/>
    </source>
</evidence>
<dbReference type="Proteomes" id="UP001168972">
    <property type="component" value="Unassembled WGS sequence"/>
</dbReference>
<dbReference type="EMBL" id="JAQQBR010000004">
    <property type="protein sequence ID" value="KAK0179018.1"/>
    <property type="molecule type" value="Genomic_DNA"/>
</dbReference>
<keyword evidence="4" id="KW-0804">Transcription</keyword>
<reference evidence="8" key="1">
    <citation type="journal article" date="2023" name="bioRxiv">
        <title>Scaffold-level genome assemblies of two parasitoid biocontrol wasps reveal the parthenogenesis mechanism and an associated novel virus.</title>
        <authorList>
            <person name="Inwood S."/>
            <person name="Skelly J."/>
            <person name="Guhlin J."/>
            <person name="Harrop T."/>
            <person name="Goldson S."/>
            <person name="Dearden P."/>
        </authorList>
    </citation>
    <scope>NUCLEOTIDE SEQUENCE</scope>
    <source>
        <strain evidence="8">Lincoln</strain>
        <tissue evidence="8">Whole body</tissue>
    </source>
</reference>
<evidence type="ECO:0000313" key="9">
    <source>
        <dbReference type="Proteomes" id="UP001168972"/>
    </source>
</evidence>
<dbReference type="SMART" id="SM00353">
    <property type="entry name" value="HLH"/>
    <property type="match status" value="1"/>
</dbReference>
<dbReference type="Gene3D" id="4.10.280.10">
    <property type="entry name" value="Helix-loop-helix DNA-binding domain"/>
    <property type="match status" value="1"/>
</dbReference>
<gene>
    <name evidence="8" type="ORF">PV327_007845</name>
</gene>
<accession>A0AA39KYX2</accession>
<feature type="domain" description="BHLH" evidence="7">
    <location>
        <begin position="16"/>
        <end position="73"/>
    </location>
</feature>
<keyword evidence="2" id="KW-0805">Transcription regulation</keyword>
<dbReference type="InterPro" id="IPR036638">
    <property type="entry name" value="HLH_DNA-bd_sf"/>
</dbReference>
<keyword evidence="9" id="KW-1185">Reference proteome</keyword>
<comment type="subcellular location">
    <subcellularLocation>
        <location evidence="1">Nucleus</location>
    </subcellularLocation>
</comment>
<dbReference type="CDD" id="cd19741">
    <property type="entry name" value="bHLH-O_ESMB_like"/>
    <property type="match status" value="1"/>
</dbReference>
<evidence type="ECO:0000256" key="2">
    <source>
        <dbReference type="ARBA" id="ARBA00023015"/>
    </source>
</evidence>
<keyword evidence="5" id="KW-0539">Nucleus</keyword>
<sequence length="286" mass="32430">MMSFEYPHPISRTYQYKKITKPLLERKRRARINQCLEELKIFMMETFESESEDISKLEKADILEMTVRHLQKLQESGSSFSSIDTNKGDGAGKYRWQLGFDRCAEEACRFLASLPGDFGGKLAEHLASDLQTSYRINVQIPPKVGIIPLLNTDINIPVPPVNTDVNIPLIPHNNTNINYNHTVTSNATTPLQISESSQVSSQLNPQQYTKIFEEVVNNPPINVRAQENILAPKNIIPPASSSVNNSSNILSQNSSEMDVDTNDKNEEEEEIDVEKIDDIDPMWRPW</sequence>
<name>A0AA39KYX2_MICHY</name>
<evidence type="ECO:0000256" key="1">
    <source>
        <dbReference type="ARBA" id="ARBA00004123"/>
    </source>
</evidence>
<evidence type="ECO:0000259" key="7">
    <source>
        <dbReference type="PROSITE" id="PS50888"/>
    </source>
</evidence>
<dbReference type="Pfam" id="PF00010">
    <property type="entry name" value="HLH"/>
    <property type="match status" value="1"/>
</dbReference>
<dbReference type="GO" id="GO:0006355">
    <property type="term" value="P:regulation of DNA-templated transcription"/>
    <property type="evidence" value="ECO:0007669"/>
    <property type="project" value="InterPro"/>
</dbReference>
<dbReference type="InterPro" id="IPR050370">
    <property type="entry name" value="HES_HEY"/>
</dbReference>
<keyword evidence="3" id="KW-0238">DNA-binding</keyword>
<feature type="compositionally biased region" description="Low complexity" evidence="6">
    <location>
        <begin position="240"/>
        <end position="255"/>
    </location>
</feature>
<dbReference type="PANTHER" id="PTHR10985">
    <property type="entry name" value="BASIC HELIX-LOOP-HELIX TRANSCRIPTION FACTOR, HES-RELATED"/>
    <property type="match status" value="1"/>
</dbReference>
<dbReference type="GO" id="GO:0005634">
    <property type="term" value="C:nucleus"/>
    <property type="evidence" value="ECO:0007669"/>
    <property type="project" value="UniProtKB-SubCell"/>
</dbReference>
<dbReference type="InterPro" id="IPR011598">
    <property type="entry name" value="bHLH_dom"/>
</dbReference>
<dbReference type="InterPro" id="IPR003650">
    <property type="entry name" value="Orange_dom"/>
</dbReference>
<comment type="caution">
    <text evidence="8">The sequence shown here is derived from an EMBL/GenBank/DDBJ whole genome shotgun (WGS) entry which is preliminary data.</text>
</comment>
<dbReference type="PROSITE" id="PS50888">
    <property type="entry name" value="BHLH"/>
    <property type="match status" value="1"/>
</dbReference>
<dbReference type="Pfam" id="PF07527">
    <property type="entry name" value="Hairy_orange"/>
    <property type="match status" value="1"/>
</dbReference>
<protein>
    <recommendedName>
        <fullName evidence="7">BHLH domain-containing protein</fullName>
    </recommendedName>
</protein>
<feature type="region of interest" description="Disordered" evidence="6">
    <location>
        <begin position="236"/>
        <end position="286"/>
    </location>
</feature>
<reference evidence="8" key="2">
    <citation type="submission" date="2023-03" db="EMBL/GenBank/DDBJ databases">
        <authorList>
            <person name="Inwood S.N."/>
            <person name="Skelly J.G."/>
            <person name="Guhlin J."/>
            <person name="Harrop T.W.R."/>
            <person name="Goldson S.G."/>
            <person name="Dearden P.K."/>
        </authorList>
    </citation>
    <scope>NUCLEOTIDE SEQUENCE</scope>
    <source>
        <strain evidence="8">Lincoln</strain>
        <tissue evidence="8">Whole body</tissue>
    </source>
</reference>
<organism evidence="8 9">
    <name type="scientific">Microctonus hyperodae</name>
    <name type="common">Parasitoid wasp</name>
    <dbReference type="NCBI Taxonomy" id="165561"/>
    <lineage>
        <taxon>Eukaryota</taxon>
        <taxon>Metazoa</taxon>
        <taxon>Ecdysozoa</taxon>
        <taxon>Arthropoda</taxon>
        <taxon>Hexapoda</taxon>
        <taxon>Insecta</taxon>
        <taxon>Pterygota</taxon>
        <taxon>Neoptera</taxon>
        <taxon>Endopterygota</taxon>
        <taxon>Hymenoptera</taxon>
        <taxon>Apocrita</taxon>
        <taxon>Ichneumonoidea</taxon>
        <taxon>Braconidae</taxon>
        <taxon>Euphorinae</taxon>
        <taxon>Microctonus</taxon>
    </lineage>
</organism>
<dbReference type="GO" id="GO:1990837">
    <property type="term" value="F:sequence-specific double-stranded DNA binding"/>
    <property type="evidence" value="ECO:0007669"/>
    <property type="project" value="UniProtKB-ARBA"/>
</dbReference>
<dbReference type="AlphaFoldDB" id="A0AA39KYX2"/>
<evidence type="ECO:0000256" key="6">
    <source>
        <dbReference type="SAM" id="MobiDB-lite"/>
    </source>
</evidence>